<gene>
    <name evidence="1" type="ORF">EKH77_01730</name>
</gene>
<dbReference type="RefSeq" id="WP_126912667.1">
    <property type="nucleotide sequence ID" value="NZ_CP034587.1"/>
</dbReference>
<dbReference type="EMBL" id="CP034587">
    <property type="protein sequence ID" value="AZQ70102.1"/>
    <property type="molecule type" value="Genomic_DNA"/>
</dbReference>
<evidence type="ECO:0000313" key="1">
    <source>
        <dbReference type="EMBL" id="AZQ70102.1"/>
    </source>
</evidence>
<evidence type="ECO:0000313" key="2">
    <source>
        <dbReference type="Proteomes" id="UP000267900"/>
    </source>
</evidence>
<sequence>MNADKGIDVVDFACAHCGLSWTHEYEVVRCATSSGFERECFSIHDLPVMPPYSWEGAPECARCGHWVVGKLAMRRS</sequence>
<name>A0A3Q9FW69_STRLT</name>
<keyword evidence="2" id="KW-1185">Reference proteome</keyword>
<protein>
    <submittedName>
        <fullName evidence="1">Uncharacterized protein</fullName>
    </submittedName>
</protein>
<dbReference type="Proteomes" id="UP000267900">
    <property type="component" value="Chromosome"/>
</dbReference>
<reference evidence="1 2" key="1">
    <citation type="submission" date="2018-12" db="EMBL/GenBank/DDBJ databases">
        <title>The whole draft genome of Streptomyce luteoverticillatus CGMCC 15060.</title>
        <authorList>
            <person name="Feng Z."/>
            <person name="Chen G."/>
            <person name="Zhang J."/>
            <person name="Zhu H."/>
            <person name="Yu X."/>
            <person name="Zhang W."/>
            <person name="Zhang X."/>
        </authorList>
    </citation>
    <scope>NUCLEOTIDE SEQUENCE [LARGE SCALE GENOMIC DNA]</scope>
    <source>
        <strain evidence="1 2">CGMCC 15060</strain>
    </source>
</reference>
<accession>A0A3Q9FW69</accession>
<organism evidence="1 2">
    <name type="scientific">Streptomyces luteoverticillatus</name>
    <name type="common">Streptoverticillium luteoverticillatus</name>
    <dbReference type="NCBI Taxonomy" id="66425"/>
    <lineage>
        <taxon>Bacteria</taxon>
        <taxon>Bacillati</taxon>
        <taxon>Actinomycetota</taxon>
        <taxon>Actinomycetes</taxon>
        <taxon>Kitasatosporales</taxon>
        <taxon>Streptomycetaceae</taxon>
        <taxon>Streptomyces</taxon>
    </lineage>
</organism>
<dbReference type="OrthoDB" id="3872345at2"/>
<dbReference type="AlphaFoldDB" id="A0A3Q9FW69"/>
<proteinExistence type="predicted"/>